<evidence type="ECO:0000256" key="5">
    <source>
        <dbReference type="ARBA" id="ARBA00022777"/>
    </source>
</evidence>
<feature type="region of interest" description="Disordered" evidence="8">
    <location>
        <begin position="633"/>
        <end position="657"/>
    </location>
</feature>
<comment type="caution">
    <text evidence="10">The sequence shown here is derived from an EMBL/GenBank/DDBJ whole genome shotgun (WGS) entry which is preliminary data.</text>
</comment>
<dbReference type="GO" id="GO:0000226">
    <property type="term" value="P:microtubule cytoskeleton organization"/>
    <property type="evidence" value="ECO:0007669"/>
    <property type="project" value="TreeGrafter"/>
</dbReference>
<feature type="compositionally biased region" description="Basic and acidic residues" evidence="8">
    <location>
        <begin position="842"/>
        <end position="851"/>
    </location>
</feature>
<dbReference type="PROSITE" id="PS00107">
    <property type="entry name" value="PROTEIN_KINASE_ATP"/>
    <property type="match status" value="1"/>
</dbReference>
<dbReference type="PANTHER" id="PTHR24346:SF82">
    <property type="entry name" value="KP78A-RELATED"/>
    <property type="match status" value="1"/>
</dbReference>
<gene>
    <name evidence="10" type="ORF">BB559_001761</name>
</gene>
<keyword evidence="11" id="KW-1185">Reference proteome</keyword>
<dbReference type="AlphaFoldDB" id="A0A2T9Z0U5"/>
<evidence type="ECO:0000256" key="2">
    <source>
        <dbReference type="ARBA" id="ARBA00022527"/>
    </source>
</evidence>
<keyword evidence="2" id="KW-0723">Serine/threonine-protein kinase</keyword>
<dbReference type="GO" id="GO:0004674">
    <property type="term" value="F:protein serine/threonine kinase activity"/>
    <property type="evidence" value="ECO:0007669"/>
    <property type="project" value="UniProtKB-KW"/>
</dbReference>
<reference evidence="10 11" key="1">
    <citation type="journal article" date="2018" name="MBio">
        <title>Comparative Genomics Reveals the Core Gene Toolbox for the Fungus-Insect Symbiosis.</title>
        <authorList>
            <person name="Wang Y."/>
            <person name="Stata M."/>
            <person name="Wang W."/>
            <person name="Stajich J.E."/>
            <person name="White M.M."/>
            <person name="Moncalvo J.M."/>
        </authorList>
    </citation>
    <scope>NUCLEOTIDE SEQUENCE [LARGE SCALE GENOMIC DNA]</scope>
    <source>
        <strain evidence="10 11">AUS-77-4</strain>
    </source>
</reference>
<feature type="compositionally biased region" description="Basic and acidic residues" evidence="8">
    <location>
        <begin position="781"/>
        <end position="793"/>
    </location>
</feature>
<feature type="compositionally biased region" description="Polar residues" evidence="8">
    <location>
        <begin position="819"/>
        <end position="830"/>
    </location>
</feature>
<dbReference type="Gene3D" id="1.10.510.10">
    <property type="entry name" value="Transferase(Phosphotransferase) domain 1"/>
    <property type="match status" value="1"/>
</dbReference>
<dbReference type="GO" id="GO:0035556">
    <property type="term" value="P:intracellular signal transduction"/>
    <property type="evidence" value="ECO:0007669"/>
    <property type="project" value="TreeGrafter"/>
</dbReference>
<keyword evidence="3" id="KW-0808">Transferase</keyword>
<evidence type="ECO:0000256" key="4">
    <source>
        <dbReference type="ARBA" id="ARBA00022741"/>
    </source>
</evidence>
<dbReference type="InterPro" id="IPR008271">
    <property type="entry name" value="Ser/Thr_kinase_AS"/>
</dbReference>
<feature type="compositionally biased region" description="Polar residues" evidence="8">
    <location>
        <begin position="1"/>
        <end position="30"/>
    </location>
</feature>
<dbReference type="SUPFAM" id="SSF56112">
    <property type="entry name" value="Protein kinase-like (PK-like)"/>
    <property type="match status" value="1"/>
</dbReference>
<evidence type="ECO:0000256" key="1">
    <source>
        <dbReference type="ARBA" id="ARBA00010791"/>
    </source>
</evidence>
<feature type="binding site" evidence="7">
    <location>
        <position position="75"/>
    </location>
    <ligand>
        <name>ATP</name>
        <dbReference type="ChEBI" id="CHEBI:30616"/>
    </ligand>
</feature>
<feature type="compositionally biased region" description="Low complexity" evidence="8">
    <location>
        <begin position="831"/>
        <end position="841"/>
    </location>
</feature>
<dbReference type="Gene3D" id="3.30.200.20">
    <property type="entry name" value="Phosphorylase Kinase, domain 1"/>
    <property type="match status" value="1"/>
</dbReference>
<accession>A0A2T9Z0U5</accession>
<evidence type="ECO:0000256" key="8">
    <source>
        <dbReference type="SAM" id="MobiDB-lite"/>
    </source>
</evidence>
<feature type="region of interest" description="Disordered" evidence="8">
    <location>
        <begin position="749"/>
        <end position="793"/>
    </location>
</feature>
<dbReference type="InterPro" id="IPR011009">
    <property type="entry name" value="Kinase-like_dom_sf"/>
</dbReference>
<dbReference type="FunFam" id="1.10.510.10:FF:000571">
    <property type="entry name" value="Maternal embryonic leucine zipper kinase"/>
    <property type="match status" value="1"/>
</dbReference>
<dbReference type="SMART" id="SM00220">
    <property type="entry name" value="S_TKc"/>
    <property type="match status" value="1"/>
</dbReference>
<dbReference type="Pfam" id="PF00069">
    <property type="entry name" value="Pkinase"/>
    <property type="match status" value="1"/>
</dbReference>
<feature type="compositionally biased region" description="Low complexity" evidence="8">
    <location>
        <begin position="878"/>
        <end position="887"/>
    </location>
</feature>
<feature type="region of interest" description="Disordered" evidence="8">
    <location>
        <begin position="708"/>
        <end position="730"/>
    </location>
</feature>
<evidence type="ECO:0000313" key="10">
    <source>
        <dbReference type="EMBL" id="PVU98144.1"/>
    </source>
</evidence>
<feature type="region of interest" description="Disordered" evidence="8">
    <location>
        <begin position="812"/>
        <end position="895"/>
    </location>
</feature>
<keyword evidence="5" id="KW-0418">Kinase</keyword>
<dbReference type="GO" id="GO:0005737">
    <property type="term" value="C:cytoplasm"/>
    <property type="evidence" value="ECO:0007669"/>
    <property type="project" value="TreeGrafter"/>
</dbReference>
<feature type="domain" description="Protein kinase" evidence="9">
    <location>
        <begin position="46"/>
        <end position="376"/>
    </location>
</feature>
<dbReference type="InterPro" id="IPR017441">
    <property type="entry name" value="Protein_kinase_ATP_BS"/>
</dbReference>
<dbReference type="PANTHER" id="PTHR24346">
    <property type="entry name" value="MAP/MICROTUBULE AFFINITY-REGULATING KINASE"/>
    <property type="match status" value="1"/>
</dbReference>
<evidence type="ECO:0000256" key="6">
    <source>
        <dbReference type="ARBA" id="ARBA00022840"/>
    </source>
</evidence>
<keyword evidence="4 7" id="KW-0547">Nucleotide-binding</keyword>
<dbReference type="PROSITE" id="PS50011">
    <property type="entry name" value="PROTEIN_KINASE_DOM"/>
    <property type="match status" value="1"/>
</dbReference>
<evidence type="ECO:0000259" key="9">
    <source>
        <dbReference type="PROSITE" id="PS50011"/>
    </source>
</evidence>
<protein>
    <recommendedName>
        <fullName evidence="9">Protein kinase domain-containing protein</fullName>
    </recommendedName>
</protein>
<name>A0A2T9Z0U5_9FUNG</name>
<feature type="region of interest" description="Disordered" evidence="8">
    <location>
        <begin position="470"/>
        <end position="489"/>
    </location>
</feature>
<evidence type="ECO:0000256" key="3">
    <source>
        <dbReference type="ARBA" id="ARBA00022679"/>
    </source>
</evidence>
<organism evidence="10 11">
    <name type="scientific">Furculomyces boomerangus</name>
    <dbReference type="NCBI Taxonomy" id="61424"/>
    <lineage>
        <taxon>Eukaryota</taxon>
        <taxon>Fungi</taxon>
        <taxon>Fungi incertae sedis</taxon>
        <taxon>Zoopagomycota</taxon>
        <taxon>Kickxellomycotina</taxon>
        <taxon>Harpellomycetes</taxon>
        <taxon>Harpellales</taxon>
        <taxon>Harpellaceae</taxon>
        <taxon>Furculomyces</taxon>
    </lineage>
</organism>
<dbReference type="STRING" id="61424.A0A2T9Z0U5"/>
<dbReference type="EMBL" id="MBFT01000089">
    <property type="protein sequence ID" value="PVU98144.1"/>
    <property type="molecule type" value="Genomic_DNA"/>
</dbReference>
<evidence type="ECO:0000256" key="7">
    <source>
        <dbReference type="PROSITE-ProRule" id="PRU10141"/>
    </source>
</evidence>
<feature type="compositionally biased region" description="Polar residues" evidence="8">
    <location>
        <begin position="474"/>
        <end position="489"/>
    </location>
</feature>
<proteinExistence type="inferred from homology"/>
<dbReference type="OrthoDB" id="193931at2759"/>
<comment type="similarity">
    <text evidence="1">Belongs to the protein kinase superfamily. CAMK Ser/Thr protein kinase family. NIM1 subfamily.</text>
</comment>
<evidence type="ECO:0000313" key="11">
    <source>
        <dbReference type="Proteomes" id="UP000245699"/>
    </source>
</evidence>
<dbReference type="GO" id="GO:0005524">
    <property type="term" value="F:ATP binding"/>
    <property type="evidence" value="ECO:0007669"/>
    <property type="project" value="UniProtKB-UniRule"/>
</dbReference>
<dbReference type="Proteomes" id="UP000245699">
    <property type="component" value="Unassembled WGS sequence"/>
</dbReference>
<sequence length="1049" mass="120072">MSTANSTQRNTLESSRGQNSHHNSRSFGSGKTKHSSQPRQKVVDKYILSKTIGAGSMGKVKLGLDILTNEWVAVKIINRHENDLGSLELPSYRKVAWKLGMDSIKANIRQPHLDHSPLNLDEPTSASKKISKNNSNFLKLVRSTLDNNVVTQPSLKTDSSAQKNKDFRILREVIISQLVSHPHICELKEVVIEPDRYYLISELIVGKQLLEIIVRKGKLKESLAQHYSRQISSALMYLHKHSIVHRDLKIENIMVNSKNEIKLIDFGLSNLYSFRKLLKTFCGSLYFAAPELLEAKEYYGPEIDCWSFGIVLYVLVCGKVPFDDVSISSLHSRIKLGKFETPSHLSPPCKKLISSLIVVNPLKRATIAHVMISEWINIGQKNLPNCYLPDTKNIQTLVHPSQIDNDIVEIISNYYYYCLFGTNDNNSVDNIKKEISSILNSNWYKGYLKNKFGRFLPQLRHFEEKEYRKKNSYKNESTPNQKPDSLQNSVINTSNTLYPTSTKDSFESSNSLNSLSLDMMSIISSSSDLLSFTPYEESISPAFELSSFMRREKTNSIQDNFDYLVGTDPLLSIYYMIQAKINHYKRDISMGVNLQEIKKVANTNSDKPLPDKPMFEPQTPELVQQTQKTTVQLQPAQHKKQLQTREISPQKTKYQQHYLQYQQQKPKNTLRSSNQSVKRYSINVTKDVKRNIVEKSYINILSGLDDYTSDSIDDTTDNDSSGKSKRKERKMETFVETLKFLDANPNYFTLSSNPQKNKIGLENKKKSKKPTKSQKMNNKTDVVEDKKQKTESIRHSSLYPISKMLSLGLQNADKPARRSFTQPRNMHSLLSSETKQTNTSKTSEEKTETLKNRSGIENVHKASYSQPNSPRFQERYKPSTSPSLPSSKILKGDNTKFRNRGYPIEIEQKTKKTSGIINLKDVNSSGNSYTYKEDKFIGFDTNFEDLELTFDEMIKSPKIRGKQKSKNMSEESLVSLISILKYRPSEKSVVDYENHFNENGKSVELFGNEAQENKMDRTRRMNLDTDQEHDAKRKGANWLGSIFKKGSRV</sequence>
<dbReference type="InterPro" id="IPR000719">
    <property type="entry name" value="Prot_kinase_dom"/>
</dbReference>
<feature type="compositionally biased region" description="Acidic residues" evidence="8">
    <location>
        <begin position="708"/>
        <end position="717"/>
    </location>
</feature>
<feature type="region of interest" description="Disordered" evidence="8">
    <location>
        <begin position="1"/>
        <end position="41"/>
    </location>
</feature>
<keyword evidence="6 7" id="KW-0067">ATP-binding</keyword>
<dbReference type="PROSITE" id="PS00108">
    <property type="entry name" value="PROTEIN_KINASE_ST"/>
    <property type="match status" value="1"/>
</dbReference>